<dbReference type="PANTHER" id="PTHR44329">
    <property type="entry name" value="SERINE/THREONINE-PROTEIN KINASE TNNI3K-RELATED"/>
    <property type="match status" value="1"/>
</dbReference>
<evidence type="ECO:0000259" key="5">
    <source>
        <dbReference type="PROSITE" id="PS50011"/>
    </source>
</evidence>
<dbReference type="InterPro" id="IPR001245">
    <property type="entry name" value="Ser-Thr/Tyr_kinase_cat_dom"/>
</dbReference>
<dbReference type="EMBL" id="CAGKOT010000056">
    <property type="protein sequence ID" value="CAB5386661.1"/>
    <property type="molecule type" value="Genomic_DNA"/>
</dbReference>
<keyword evidence="2" id="KW-0547">Nucleotide-binding</keyword>
<feature type="domain" description="Protein kinase" evidence="5">
    <location>
        <begin position="1"/>
        <end position="141"/>
    </location>
</feature>
<evidence type="ECO:0000256" key="3">
    <source>
        <dbReference type="ARBA" id="ARBA00022777"/>
    </source>
</evidence>
<dbReference type="VEuPathDB" id="FungiDB:RhiirFUN_006753"/>
<evidence type="ECO:0000256" key="1">
    <source>
        <dbReference type="ARBA" id="ARBA00022679"/>
    </source>
</evidence>
<evidence type="ECO:0000313" key="6">
    <source>
        <dbReference type="EMBL" id="CAB5386661.1"/>
    </source>
</evidence>
<evidence type="ECO:0000256" key="2">
    <source>
        <dbReference type="ARBA" id="ARBA00022741"/>
    </source>
</evidence>
<dbReference type="Pfam" id="PF07714">
    <property type="entry name" value="PK_Tyr_Ser-Thr"/>
    <property type="match status" value="1"/>
</dbReference>
<keyword evidence="4" id="KW-0067">ATP-binding</keyword>
<sequence length="141" mass="16181">MIISLLVKTHHKCLQSDLLAETFGITKDPTSNYMIVMKYYESGNLYQYLDRYNEILSWKDIINMSQRIAKGLERIHIEGKIHRNLHGGNLLIEDDEISTDATDARISDVGLYGPSNIIKNENPNQIYGVLPYVRCTGSFTW</sequence>
<dbReference type="PANTHER" id="PTHR44329:SF288">
    <property type="entry name" value="MITOGEN-ACTIVATED PROTEIN KINASE KINASE KINASE 20"/>
    <property type="match status" value="1"/>
</dbReference>
<dbReference type="AlphaFoldDB" id="A0A916EGY9"/>
<dbReference type="GO" id="GO:0004674">
    <property type="term" value="F:protein serine/threonine kinase activity"/>
    <property type="evidence" value="ECO:0007669"/>
    <property type="project" value="TreeGrafter"/>
</dbReference>
<keyword evidence="1" id="KW-0808">Transferase</keyword>
<organism evidence="6 7">
    <name type="scientific">Rhizophagus irregularis</name>
    <dbReference type="NCBI Taxonomy" id="588596"/>
    <lineage>
        <taxon>Eukaryota</taxon>
        <taxon>Fungi</taxon>
        <taxon>Fungi incertae sedis</taxon>
        <taxon>Mucoromycota</taxon>
        <taxon>Glomeromycotina</taxon>
        <taxon>Glomeromycetes</taxon>
        <taxon>Glomerales</taxon>
        <taxon>Glomeraceae</taxon>
        <taxon>Rhizophagus</taxon>
    </lineage>
</organism>
<name>A0A916EGY9_9GLOM</name>
<evidence type="ECO:0000256" key="4">
    <source>
        <dbReference type="ARBA" id="ARBA00022840"/>
    </source>
</evidence>
<keyword evidence="3" id="KW-0418">Kinase</keyword>
<dbReference type="GO" id="GO:0005524">
    <property type="term" value="F:ATP binding"/>
    <property type="evidence" value="ECO:0007669"/>
    <property type="project" value="UniProtKB-KW"/>
</dbReference>
<gene>
    <name evidence="6" type="ORF">CHRIB12_LOCUS19797</name>
</gene>
<dbReference type="InterPro" id="IPR000719">
    <property type="entry name" value="Prot_kinase_dom"/>
</dbReference>
<reference evidence="6" key="1">
    <citation type="submission" date="2020-05" db="EMBL/GenBank/DDBJ databases">
        <authorList>
            <person name="Rincon C."/>
            <person name="Sanders R I."/>
            <person name="Robbins C."/>
            <person name="Chaturvedi A."/>
        </authorList>
    </citation>
    <scope>NUCLEOTIDE SEQUENCE</scope>
    <source>
        <strain evidence="6">CHB12</strain>
    </source>
</reference>
<evidence type="ECO:0000313" key="7">
    <source>
        <dbReference type="Proteomes" id="UP000684084"/>
    </source>
</evidence>
<dbReference type="PROSITE" id="PS50011">
    <property type="entry name" value="PROTEIN_KINASE_DOM"/>
    <property type="match status" value="1"/>
</dbReference>
<dbReference type="InterPro" id="IPR051681">
    <property type="entry name" value="Ser/Thr_Kinases-Pseudokinases"/>
</dbReference>
<accession>A0A916EGY9</accession>
<dbReference type="Proteomes" id="UP000684084">
    <property type="component" value="Unassembled WGS sequence"/>
</dbReference>
<protein>
    <recommendedName>
        <fullName evidence="5">Protein kinase domain-containing protein</fullName>
    </recommendedName>
</protein>
<proteinExistence type="predicted"/>
<comment type="caution">
    <text evidence="6">The sequence shown here is derived from an EMBL/GenBank/DDBJ whole genome shotgun (WGS) entry which is preliminary data.</text>
</comment>
<dbReference type="OrthoDB" id="544350at2759"/>